<protein>
    <submittedName>
        <fullName evidence="1">Uncharacterized protein</fullName>
    </submittedName>
</protein>
<reference evidence="1 2" key="1">
    <citation type="submission" date="2019-03" db="EMBL/GenBank/DDBJ databases">
        <title>Dyadobacter AR-3-6 sp. nov., isolated from arctic soil.</title>
        <authorList>
            <person name="Chaudhary D.K."/>
        </authorList>
    </citation>
    <scope>NUCLEOTIDE SEQUENCE [LARGE SCALE GENOMIC DNA]</scope>
    <source>
        <strain evidence="1 2">AR-3-6</strain>
    </source>
</reference>
<sequence>MKKSAIVFAAIMAVIVLISCEQNNDIKGNVPLEAAKTSAIKKAEPVSFTFKTNLSADKVEWTVSPNRNVQIFRNGYQAKILFGEAGKYLVSATDQITVARTAVTVDSSTYVAGDTSTHVPVIPQVPVKPVPPADTVTPKPPVDTVGTHDVFLSLAGDEFTITPFVIDSLSGTGIGLTIVSTRAYQCLNSYIYFRREYSANESRNFKLSMSHVVQPGARFCQTGTKKLTVDTFIYPLSEGKQNLEIELDGSVYKGFIVRNGNSYSINWPYTTGIKFSTLTLTK</sequence>
<keyword evidence="2" id="KW-1185">Reference proteome</keyword>
<dbReference type="RefSeq" id="WP_131956441.1">
    <property type="nucleotide sequence ID" value="NZ_SMFL01000001.1"/>
</dbReference>
<comment type="caution">
    <text evidence="1">The sequence shown here is derived from an EMBL/GenBank/DDBJ whole genome shotgun (WGS) entry which is preliminary data.</text>
</comment>
<gene>
    <name evidence="1" type="ORF">E0F88_02830</name>
</gene>
<evidence type="ECO:0000313" key="1">
    <source>
        <dbReference type="EMBL" id="TDE18488.1"/>
    </source>
</evidence>
<dbReference type="Proteomes" id="UP000294850">
    <property type="component" value="Unassembled WGS sequence"/>
</dbReference>
<proteinExistence type="predicted"/>
<accession>A0A4V2Z4Y1</accession>
<dbReference type="EMBL" id="SMFL01000001">
    <property type="protein sequence ID" value="TDE18488.1"/>
    <property type="molecule type" value="Genomic_DNA"/>
</dbReference>
<organism evidence="1 2">
    <name type="scientific">Dyadobacter psychrotolerans</name>
    <dbReference type="NCBI Taxonomy" id="2541721"/>
    <lineage>
        <taxon>Bacteria</taxon>
        <taxon>Pseudomonadati</taxon>
        <taxon>Bacteroidota</taxon>
        <taxon>Cytophagia</taxon>
        <taxon>Cytophagales</taxon>
        <taxon>Spirosomataceae</taxon>
        <taxon>Dyadobacter</taxon>
    </lineage>
</organism>
<dbReference type="AlphaFoldDB" id="A0A4V2Z4Y1"/>
<dbReference type="PROSITE" id="PS51257">
    <property type="entry name" value="PROKAR_LIPOPROTEIN"/>
    <property type="match status" value="1"/>
</dbReference>
<name>A0A4V2Z4Y1_9BACT</name>
<evidence type="ECO:0000313" key="2">
    <source>
        <dbReference type="Proteomes" id="UP000294850"/>
    </source>
</evidence>
<dbReference type="OrthoDB" id="792662at2"/>